<sequence length="66" mass="7616">MCSLTPIAHNESLKCERLKFQKDRRRPDSCHPFHPEENSMECGGTVFLSPSVTTTLLCLMLVLFYR</sequence>
<evidence type="ECO:0000313" key="1">
    <source>
        <dbReference type="EMBL" id="KAJ8016016.1"/>
    </source>
</evidence>
<reference evidence="1" key="1">
    <citation type="submission" date="2021-05" db="EMBL/GenBank/DDBJ databases">
        <authorList>
            <person name="Pan Q."/>
            <person name="Jouanno E."/>
            <person name="Zahm M."/>
            <person name="Klopp C."/>
            <person name="Cabau C."/>
            <person name="Louis A."/>
            <person name="Berthelot C."/>
            <person name="Parey E."/>
            <person name="Roest Crollius H."/>
            <person name="Montfort J."/>
            <person name="Robinson-Rechavi M."/>
            <person name="Bouchez O."/>
            <person name="Lampietro C."/>
            <person name="Lopez Roques C."/>
            <person name="Donnadieu C."/>
            <person name="Postlethwait J."/>
            <person name="Bobe J."/>
            <person name="Dillon D."/>
            <person name="Chandos A."/>
            <person name="von Hippel F."/>
            <person name="Guiguen Y."/>
        </authorList>
    </citation>
    <scope>NUCLEOTIDE SEQUENCE</scope>
    <source>
        <strain evidence="1">YG-Jan2019</strain>
    </source>
</reference>
<dbReference type="Proteomes" id="UP001157502">
    <property type="component" value="Chromosome 1"/>
</dbReference>
<proteinExistence type="predicted"/>
<accession>A0ACC2HJ21</accession>
<protein>
    <submittedName>
        <fullName evidence="1">Uncharacterized protein</fullName>
    </submittedName>
</protein>
<name>A0ACC2HJ21_DALPE</name>
<gene>
    <name evidence="1" type="ORF">DPEC_G00002740</name>
</gene>
<keyword evidence="2" id="KW-1185">Reference proteome</keyword>
<organism evidence="1 2">
    <name type="scientific">Dallia pectoralis</name>
    <name type="common">Alaska blackfish</name>
    <dbReference type="NCBI Taxonomy" id="75939"/>
    <lineage>
        <taxon>Eukaryota</taxon>
        <taxon>Metazoa</taxon>
        <taxon>Chordata</taxon>
        <taxon>Craniata</taxon>
        <taxon>Vertebrata</taxon>
        <taxon>Euteleostomi</taxon>
        <taxon>Actinopterygii</taxon>
        <taxon>Neopterygii</taxon>
        <taxon>Teleostei</taxon>
        <taxon>Protacanthopterygii</taxon>
        <taxon>Esociformes</taxon>
        <taxon>Umbridae</taxon>
        <taxon>Dallia</taxon>
    </lineage>
</organism>
<evidence type="ECO:0000313" key="2">
    <source>
        <dbReference type="Proteomes" id="UP001157502"/>
    </source>
</evidence>
<comment type="caution">
    <text evidence="1">The sequence shown here is derived from an EMBL/GenBank/DDBJ whole genome shotgun (WGS) entry which is preliminary data.</text>
</comment>
<dbReference type="EMBL" id="CM055728">
    <property type="protein sequence ID" value="KAJ8016016.1"/>
    <property type="molecule type" value="Genomic_DNA"/>
</dbReference>